<protein>
    <recommendedName>
        <fullName evidence="6">Coproporphyrinogen III oxidase</fullName>
        <ecNumber evidence="6">1.3.3.15</ecNumber>
    </recommendedName>
</protein>
<keyword evidence="2 6" id="KW-0285">Flavoprotein</keyword>
<keyword evidence="3 6" id="KW-0274">FAD</keyword>
<dbReference type="SUPFAM" id="SSF54373">
    <property type="entry name" value="FAD-linked reductases, C-terminal domain"/>
    <property type="match status" value="1"/>
</dbReference>
<dbReference type="InterPro" id="IPR002937">
    <property type="entry name" value="Amino_oxidase"/>
</dbReference>
<dbReference type="RefSeq" id="WP_230273186.1">
    <property type="nucleotide sequence ID" value="NZ_JAJKFW010000020.1"/>
</dbReference>
<dbReference type="InterPro" id="IPR004572">
    <property type="entry name" value="Protoporphyrinogen_oxidase"/>
</dbReference>
<organism evidence="8 9">
    <name type="scientific">Rhodopirellula halodulae</name>
    <dbReference type="NCBI Taxonomy" id="2894198"/>
    <lineage>
        <taxon>Bacteria</taxon>
        <taxon>Pseudomonadati</taxon>
        <taxon>Planctomycetota</taxon>
        <taxon>Planctomycetia</taxon>
        <taxon>Pirellulales</taxon>
        <taxon>Pirellulaceae</taxon>
        <taxon>Rhodopirellula</taxon>
    </lineage>
</organism>
<comment type="catalytic activity">
    <reaction evidence="6">
        <text>coproporphyrinogen III + 3 O2 = coproporphyrin III + 3 H2O2</text>
        <dbReference type="Rhea" id="RHEA:43436"/>
        <dbReference type="ChEBI" id="CHEBI:15379"/>
        <dbReference type="ChEBI" id="CHEBI:16240"/>
        <dbReference type="ChEBI" id="CHEBI:57309"/>
        <dbReference type="ChEBI" id="CHEBI:131725"/>
        <dbReference type="EC" id="1.3.3.15"/>
    </reaction>
</comment>
<evidence type="ECO:0000256" key="6">
    <source>
        <dbReference type="RuleBase" id="RU364052"/>
    </source>
</evidence>
<dbReference type="SUPFAM" id="SSF51905">
    <property type="entry name" value="FAD/NAD(P)-binding domain"/>
    <property type="match status" value="1"/>
</dbReference>
<comment type="similarity">
    <text evidence="6">Belongs to the protoporphyrinogen/coproporphyrinogen oxidase family. Coproporphyrinogen III oxidase subfamily.</text>
</comment>
<dbReference type="PANTHER" id="PTHR42923">
    <property type="entry name" value="PROTOPORPHYRINOGEN OXIDASE"/>
    <property type="match status" value="1"/>
</dbReference>
<evidence type="ECO:0000256" key="4">
    <source>
        <dbReference type="ARBA" id="ARBA00023002"/>
    </source>
</evidence>
<sequence>MNIAIIGGGLSGLSTAAHLRLLAKKQGKPQPNVTLFEAADRLGGVIHTETVTDEAGNRFVIDHGADMFATAPPAAIELCEQLGVADQLLRPNPNGRGAMIATGNQLVPIPEGFVLMRPTRLWSMITTPLLSWPGKLRLLRERLIPPRDRNVTDESVGAFVRRRLGPECLDNIVAPLVAGIYTADVDRLSMAATMKPLWDMESQDGSLAKATIRRVRSGEDSTEQASSGARYEKFRAFPEGMKQWMDTLANFIGRESIRLQTSVRSIEQASNGRYRVNVDSGASPGLEDSLEFDQVVISTPAHVAAGLVQSWSEKASETLRSIPFASTAIVVMAVRKEYVERFPDTFGFVVPPKEQRRVLAGSFASTKFPQRAPDDHVIIRSFVGGVLQPEILRCSDDEIVSVVRKELGDLIGLDQALSLDELASVIRVVRWNQAMPQYEVGHLEKVETIRSALEPFTGLHLNTNALGGVGIAPVIAAAERTAKKILADVS</sequence>
<comment type="cofactor">
    <cofactor evidence="1 6">
        <name>FAD</name>
        <dbReference type="ChEBI" id="CHEBI:57692"/>
    </cofactor>
</comment>
<keyword evidence="6" id="KW-0963">Cytoplasm</keyword>
<evidence type="ECO:0000259" key="7">
    <source>
        <dbReference type="Pfam" id="PF01593"/>
    </source>
</evidence>
<reference evidence="8" key="1">
    <citation type="submission" date="2021-11" db="EMBL/GenBank/DDBJ databases">
        <title>Genome sequence.</title>
        <authorList>
            <person name="Sun Q."/>
        </authorList>
    </citation>
    <scope>NUCLEOTIDE SEQUENCE</scope>
    <source>
        <strain evidence="8">JC740</strain>
    </source>
</reference>
<evidence type="ECO:0000256" key="1">
    <source>
        <dbReference type="ARBA" id="ARBA00001974"/>
    </source>
</evidence>
<evidence type="ECO:0000313" key="9">
    <source>
        <dbReference type="Proteomes" id="UP001430306"/>
    </source>
</evidence>
<dbReference type="Gene3D" id="3.50.50.60">
    <property type="entry name" value="FAD/NAD(P)-binding domain"/>
    <property type="match status" value="1"/>
</dbReference>
<dbReference type="Gene3D" id="3.90.660.20">
    <property type="entry name" value="Protoporphyrinogen oxidase, mitochondrial, domain 2"/>
    <property type="match status" value="1"/>
</dbReference>
<proteinExistence type="inferred from homology"/>
<dbReference type="PANTHER" id="PTHR42923:SF3">
    <property type="entry name" value="PROTOPORPHYRINOGEN OXIDASE"/>
    <property type="match status" value="1"/>
</dbReference>
<dbReference type="EC" id="1.3.3.15" evidence="6"/>
<gene>
    <name evidence="8" type="primary">hemG</name>
    <name evidence="8" type="ORF">LOC71_08820</name>
</gene>
<dbReference type="Pfam" id="PF01593">
    <property type="entry name" value="Amino_oxidase"/>
    <property type="match status" value="1"/>
</dbReference>
<keyword evidence="4 6" id="KW-0560">Oxidoreductase</keyword>
<dbReference type="InterPro" id="IPR036188">
    <property type="entry name" value="FAD/NAD-bd_sf"/>
</dbReference>
<keyword evidence="9" id="KW-1185">Reference proteome</keyword>
<comment type="function">
    <text evidence="6">Involved in coproporphyrin-dependent heme b biosynthesis. Catalyzes the oxidation of coproporphyrinogen III to coproporphyrin III.</text>
</comment>
<dbReference type="NCBIfam" id="TIGR00562">
    <property type="entry name" value="proto_IX_ox"/>
    <property type="match status" value="1"/>
</dbReference>
<dbReference type="Gene3D" id="1.10.3110.10">
    <property type="entry name" value="protoporphyrinogen ix oxidase, domain 3"/>
    <property type="match status" value="1"/>
</dbReference>
<dbReference type="Proteomes" id="UP001430306">
    <property type="component" value="Unassembled WGS sequence"/>
</dbReference>
<accession>A0ABS8NHS3</accession>
<comment type="caution">
    <text evidence="8">The sequence shown here is derived from an EMBL/GenBank/DDBJ whole genome shotgun (WGS) entry which is preliminary data.</text>
</comment>
<dbReference type="EMBL" id="JAJKFW010000020">
    <property type="protein sequence ID" value="MCC9642373.1"/>
    <property type="molecule type" value="Genomic_DNA"/>
</dbReference>
<feature type="domain" description="Amine oxidase" evidence="7">
    <location>
        <begin position="10"/>
        <end position="486"/>
    </location>
</feature>
<dbReference type="GO" id="GO:0004729">
    <property type="term" value="F:oxygen-dependent protoporphyrinogen oxidase activity"/>
    <property type="evidence" value="ECO:0007669"/>
    <property type="project" value="UniProtKB-EC"/>
</dbReference>
<evidence type="ECO:0000256" key="3">
    <source>
        <dbReference type="ARBA" id="ARBA00022827"/>
    </source>
</evidence>
<evidence type="ECO:0000256" key="5">
    <source>
        <dbReference type="ARBA" id="ARBA00023133"/>
    </source>
</evidence>
<comment type="pathway">
    <text evidence="6">Porphyrin-containing compound metabolism; protoheme biosynthesis.</text>
</comment>
<dbReference type="InterPro" id="IPR050464">
    <property type="entry name" value="Zeta_carotene_desat/Oxidored"/>
</dbReference>
<comment type="subcellular location">
    <subcellularLocation>
        <location evidence="6">Cytoplasm</location>
    </subcellularLocation>
</comment>
<evidence type="ECO:0000256" key="2">
    <source>
        <dbReference type="ARBA" id="ARBA00022630"/>
    </source>
</evidence>
<name>A0ABS8NHS3_9BACT</name>
<keyword evidence="5 6" id="KW-0350">Heme biosynthesis</keyword>
<evidence type="ECO:0000313" key="8">
    <source>
        <dbReference type="EMBL" id="MCC9642373.1"/>
    </source>
</evidence>